<feature type="compositionally biased region" description="Basic and acidic residues" evidence="1">
    <location>
        <begin position="885"/>
        <end position="896"/>
    </location>
</feature>
<dbReference type="EMBL" id="ML991808">
    <property type="protein sequence ID" value="KAF2233216.1"/>
    <property type="molecule type" value="Genomic_DNA"/>
</dbReference>
<dbReference type="PANTHER" id="PTHR28208:SF3">
    <property type="entry name" value="PHOSPHATIDATE PHOSPHATASE APP1"/>
    <property type="match status" value="1"/>
</dbReference>
<evidence type="ECO:0000256" key="1">
    <source>
        <dbReference type="SAM" id="MobiDB-lite"/>
    </source>
</evidence>
<evidence type="ECO:0000259" key="2">
    <source>
        <dbReference type="Pfam" id="PF09949"/>
    </source>
</evidence>
<gene>
    <name evidence="3" type="ORF">EV356DRAFT_503793</name>
</gene>
<dbReference type="PROSITE" id="PS50330">
    <property type="entry name" value="UIM"/>
    <property type="match status" value="1"/>
</dbReference>
<dbReference type="SUPFAM" id="SSF56784">
    <property type="entry name" value="HAD-like"/>
    <property type="match status" value="1"/>
</dbReference>
<feature type="region of interest" description="Disordered" evidence="1">
    <location>
        <begin position="174"/>
        <end position="305"/>
    </location>
</feature>
<evidence type="ECO:0000313" key="4">
    <source>
        <dbReference type="Proteomes" id="UP000800092"/>
    </source>
</evidence>
<dbReference type="InterPro" id="IPR017210">
    <property type="entry name" value="APP1"/>
</dbReference>
<dbReference type="PIRSF" id="PIRSF037464">
    <property type="entry name" value="UCP037464_APP1"/>
    <property type="match status" value="1"/>
</dbReference>
<feature type="compositionally biased region" description="Low complexity" evidence="1">
    <location>
        <begin position="724"/>
        <end position="742"/>
    </location>
</feature>
<dbReference type="InterPro" id="IPR036412">
    <property type="entry name" value="HAD-like_sf"/>
</dbReference>
<dbReference type="Proteomes" id="UP000800092">
    <property type="component" value="Unassembled WGS sequence"/>
</dbReference>
<feature type="domain" description="Phosphatidate phosphatase APP1 catalytic" evidence="2">
    <location>
        <begin position="396"/>
        <end position="545"/>
    </location>
</feature>
<dbReference type="InterPro" id="IPR003903">
    <property type="entry name" value="UIM_dom"/>
</dbReference>
<dbReference type="OrthoDB" id="2117591at2759"/>
<dbReference type="PANTHER" id="PTHR28208">
    <property type="entry name" value="PHOSPHATIDATE PHOSPHATASE APP1"/>
    <property type="match status" value="1"/>
</dbReference>
<feature type="region of interest" description="Disordered" evidence="1">
    <location>
        <begin position="1"/>
        <end position="28"/>
    </location>
</feature>
<proteinExistence type="predicted"/>
<evidence type="ECO:0000313" key="3">
    <source>
        <dbReference type="EMBL" id="KAF2233216.1"/>
    </source>
</evidence>
<feature type="compositionally biased region" description="Polar residues" evidence="1">
    <location>
        <begin position="283"/>
        <end position="293"/>
    </location>
</feature>
<feature type="compositionally biased region" description="Pro residues" evidence="1">
    <location>
        <begin position="842"/>
        <end position="851"/>
    </location>
</feature>
<feature type="compositionally biased region" description="Low complexity" evidence="1">
    <location>
        <begin position="809"/>
        <end position="818"/>
    </location>
</feature>
<sequence length="955" mass="104656">MSSSGNYGSEGYNSLTGFGSGGAREPGARRKKLAGYLRAANELRQSYQQSYGSSFNVASSDGSTDHLGNDMPGAFPEAAIVRGRDEEMVIFPSYARNHTKKKQWEAAGPETSGMAPQDPYSMRDPDYWRYQEERYEEEIDAVVDVDVRGWLYSPQKGPMNRKQRLFIGLARQLSGLPAPPTSTISPTTSRSSSRSSSPHTLHRQRMEMRVAKQEEEEVSKEAQAILKRGEKEADIAGRGGFSEFPSNNGGSFADGPSRELSSPSHTRKQEPQPGRIPHPVTETPLTSDSTSPISAADRRQSWTDPAKMSPAELTEANNHLMARLRPFLANPLVDTAVSAFFFNESNSEQRTIPTDTSGHFSIRAALTFVPTHVRLLASEGGLSALQEVHVTQPQGISLISDIDDTIKHSAITAGAKEIFRNTFIRSLDDLTVEGVREWYKRMADMGVKLHYVSNSPWQLYPLLASYFAKAELPKGSFHLKQYAGVLQGIFEPVAERKKSTMDRLLHDFPDRQFILVGDSGEADLEVYTNTVLENPGRILGIFIRDVTTTKRRRFFDSTMGPLRGEYSPGSGTASPNSWQRSSRGLPQTNDEDDPDLRTAIAASLEDVEKQRHRSIGSIQSSHATQSGPQLRPIEKGENRPRLPPRRPTEPPAPPSHQMGPTMGTLIDLSEPELPTNQASSASAKHTGANGSALKKSSSNTSDAELKGSAPLRKTSSPAPPPKPLALRSSNSESSRDTTASTSADHKKPPPPPTSRKPVTSSTSNQPNEAPPLPKRAPNLEGYGAVARQKISDTYQSLPSPALFWSGMGSRSRPSSPDRSPSEHFPPRNMSVSSSRSEAQSKPAPPPPPPPRRAISSYPAAAAQLASKRLSWNSPPASPKLSGVESDPHEPPLSQRERVWRERWMKAKQELEPRGVMLRSWRVGFDAMEDAMGLVERASKELDQTGGTSKAKQVER</sequence>
<dbReference type="Pfam" id="PF09949">
    <property type="entry name" value="APP1_cat"/>
    <property type="match status" value="1"/>
</dbReference>
<feature type="region of interest" description="Disordered" evidence="1">
    <location>
        <begin position="101"/>
        <end position="120"/>
    </location>
</feature>
<protein>
    <recommendedName>
        <fullName evidence="2">Phosphatidate phosphatase APP1 catalytic domain-containing protein</fullName>
    </recommendedName>
</protein>
<name>A0A6A6H547_VIRVR</name>
<feature type="region of interest" description="Disordered" evidence="1">
    <location>
        <begin position="607"/>
        <end position="896"/>
    </location>
</feature>
<dbReference type="GO" id="GO:0030479">
    <property type="term" value="C:actin cortical patch"/>
    <property type="evidence" value="ECO:0007669"/>
    <property type="project" value="TreeGrafter"/>
</dbReference>
<feature type="compositionally biased region" description="Low complexity" evidence="1">
    <location>
        <begin position="181"/>
        <end position="198"/>
    </location>
</feature>
<dbReference type="Gene3D" id="6.10.140.100">
    <property type="match status" value="1"/>
</dbReference>
<dbReference type="InterPro" id="IPR052935">
    <property type="entry name" value="Mg2+_PAP"/>
</dbReference>
<feature type="region of interest" description="Disordered" evidence="1">
    <location>
        <begin position="558"/>
        <end position="594"/>
    </location>
</feature>
<feature type="compositionally biased region" description="Low complexity" evidence="1">
    <location>
        <begin position="852"/>
        <end position="866"/>
    </location>
</feature>
<feature type="compositionally biased region" description="Polar residues" evidence="1">
    <location>
        <begin position="569"/>
        <end position="588"/>
    </location>
</feature>
<feature type="compositionally biased region" description="Polar residues" evidence="1">
    <location>
        <begin position="616"/>
        <end position="628"/>
    </location>
</feature>
<keyword evidence="4" id="KW-1185">Reference proteome</keyword>
<feature type="compositionally biased region" description="Basic and acidic residues" evidence="1">
    <location>
        <begin position="204"/>
        <end position="213"/>
    </location>
</feature>
<dbReference type="GO" id="GO:0008195">
    <property type="term" value="F:phosphatidate phosphatase activity"/>
    <property type="evidence" value="ECO:0007669"/>
    <property type="project" value="InterPro"/>
</dbReference>
<dbReference type="InterPro" id="IPR019236">
    <property type="entry name" value="APP1_cat"/>
</dbReference>
<feature type="compositionally biased region" description="Polar residues" evidence="1">
    <location>
        <begin position="674"/>
        <end position="683"/>
    </location>
</feature>
<dbReference type="AlphaFoldDB" id="A0A6A6H547"/>
<reference evidence="3" key="1">
    <citation type="journal article" date="2020" name="Stud. Mycol.">
        <title>101 Dothideomycetes genomes: a test case for predicting lifestyles and emergence of pathogens.</title>
        <authorList>
            <person name="Haridas S."/>
            <person name="Albert R."/>
            <person name="Binder M."/>
            <person name="Bloem J."/>
            <person name="Labutti K."/>
            <person name="Salamov A."/>
            <person name="Andreopoulos B."/>
            <person name="Baker S."/>
            <person name="Barry K."/>
            <person name="Bills G."/>
            <person name="Bluhm B."/>
            <person name="Cannon C."/>
            <person name="Castanera R."/>
            <person name="Culley D."/>
            <person name="Daum C."/>
            <person name="Ezra D."/>
            <person name="Gonzalez J."/>
            <person name="Henrissat B."/>
            <person name="Kuo A."/>
            <person name="Liang C."/>
            <person name="Lipzen A."/>
            <person name="Lutzoni F."/>
            <person name="Magnuson J."/>
            <person name="Mondo S."/>
            <person name="Nolan M."/>
            <person name="Ohm R."/>
            <person name="Pangilinan J."/>
            <person name="Park H.-J."/>
            <person name="Ramirez L."/>
            <person name="Alfaro M."/>
            <person name="Sun H."/>
            <person name="Tritt A."/>
            <person name="Yoshinaga Y."/>
            <person name="Zwiers L.-H."/>
            <person name="Turgeon B."/>
            <person name="Goodwin S."/>
            <person name="Spatafora J."/>
            <person name="Crous P."/>
            <person name="Grigoriev I."/>
        </authorList>
    </citation>
    <scope>NUCLEOTIDE SEQUENCE</scope>
    <source>
        <strain evidence="3">Tuck. ex Michener</strain>
    </source>
</reference>
<organism evidence="3 4">
    <name type="scientific">Viridothelium virens</name>
    <name type="common">Speckled blister lichen</name>
    <name type="synonym">Trypethelium virens</name>
    <dbReference type="NCBI Taxonomy" id="1048519"/>
    <lineage>
        <taxon>Eukaryota</taxon>
        <taxon>Fungi</taxon>
        <taxon>Dikarya</taxon>
        <taxon>Ascomycota</taxon>
        <taxon>Pezizomycotina</taxon>
        <taxon>Dothideomycetes</taxon>
        <taxon>Dothideomycetes incertae sedis</taxon>
        <taxon>Trypetheliales</taxon>
        <taxon>Trypetheliaceae</taxon>
        <taxon>Viridothelium</taxon>
    </lineage>
</organism>
<accession>A0A6A6H547</accession>
<feature type="compositionally biased region" description="Low complexity" evidence="1">
    <location>
        <begin position="1"/>
        <end position="14"/>
    </location>
</feature>